<dbReference type="FunFam" id="2.10.25.10:FF:000033">
    <property type="entry name" value="Laminin subunit alpha 2"/>
    <property type="match status" value="1"/>
</dbReference>
<evidence type="ECO:0000256" key="1">
    <source>
        <dbReference type="ARBA" id="ARBA00004302"/>
    </source>
</evidence>
<dbReference type="SMART" id="SM00181">
    <property type="entry name" value="EGF"/>
    <property type="match status" value="7"/>
</dbReference>
<feature type="disulfide bond" evidence="12">
    <location>
        <begin position="3551"/>
        <end position="3568"/>
    </location>
</feature>
<dbReference type="FunFam" id="2.10.25.10:FF:000454">
    <property type="entry name" value="Laminin subunit alpha 1"/>
    <property type="match status" value="1"/>
</dbReference>
<organism evidence="23">
    <name type="scientific">Apis mellifera</name>
    <name type="common">Honeybee</name>
    <dbReference type="NCBI Taxonomy" id="7460"/>
    <lineage>
        <taxon>Eukaryota</taxon>
        <taxon>Metazoa</taxon>
        <taxon>Ecdysozoa</taxon>
        <taxon>Arthropoda</taxon>
        <taxon>Hexapoda</taxon>
        <taxon>Insecta</taxon>
        <taxon>Pterygota</taxon>
        <taxon>Neoptera</taxon>
        <taxon>Endopterygota</taxon>
        <taxon>Hymenoptera</taxon>
        <taxon>Apocrita</taxon>
        <taxon>Aculeata</taxon>
        <taxon>Apoidea</taxon>
        <taxon>Anthophila</taxon>
        <taxon>Apidae</taxon>
        <taxon>Apis</taxon>
    </lineage>
</organism>
<evidence type="ECO:0000313" key="23">
    <source>
        <dbReference type="EnsemblMetazoa" id="XP_026298204"/>
    </source>
</evidence>
<feature type="domain" description="Laminin G" evidence="18">
    <location>
        <begin position="3623"/>
        <end position="3798"/>
    </location>
</feature>
<feature type="disulfide bond" evidence="14">
    <location>
        <begin position="983"/>
        <end position="995"/>
    </location>
</feature>
<dbReference type="GO" id="GO:0043025">
    <property type="term" value="C:neuronal cell body"/>
    <property type="evidence" value="ECO:0007669"/>
    <property type="project" value="TreeGrafter"/>
</dbReference>
<feature type="disulfide bond" evidence="14">
    <location>
        <begin position="963"/>
        <end position="978"/>
    </location>
</feature>
<feature type="disulfide bond" evidence="14">
    <location>
        <begin position="1002"/>
        <end position="1017"/>
    </location>
</feature>
<dbReference type="InterPro" id="IPR000742">
    <property type="entry name" value="EGF"/>
</dbReference>
<dbReference type="SMART" id="SM00179">
    <property type="entry name" value="EGF_CA"/>
    <property type="match status" value="4"/>
</dbReference>
<feature type="disulfide bond" evidence="14">
    <location>
        <begin position="299"/>
        <end position="317"/>
    </location>
</feature>
<dbReference type="GO" id="GO:0008046">
    <property type="term" value="F:axon guidance receptor activity"/>
    <property type="evidence" value="ECO:0007669"/>
    <property type="project" value="TreeGrafter"/>
</dbReference>
<feature type="disulfide bond" evidence="14">
    <location>
        <begin position="816"/>
        <end position="831"/>
    </location>
</feature>
<feature type="disulfide bond" evidence="12">
    <location>
        <begin position="3886"/>
        <end position="3895"/>
    </location>
</feature>
<feature type="domain" description="Ig-like" evidence="21">
    <location>
        <begin position="2667"/>
        <end position="2753"/>
    </location>
</feature>
<dbReference type="InterPro" id="IPR056863">
    <property type="entry name" value="LMN_ATRN_NET-like_EGF"/>
</dbReference>
<dbReference type="GO" id="GO:0050808">
    <property type="term" value="P:synapse organization"/>
    <property type="evidence" value="ECO:0007669"/>
    <property type="project" value="TreeGrafter"/>
</dbReference>
<feature type="disulfide bond" evidence="14">
    <location>
        <begin position="525"/>
        <end position="543"/>
    </location>
</feature>
<proteinExistence type="predicted"/>
<dbReference type="Gene3D" id="4.10.400.10">
    <property type="entry name" value="Low-density Lipoprotein Receptor"/>
    <property type="match status" value="15"/>
</dbReference>
<reference evidence="23" key="1">
    <citation type="submission" date="2021-01" db="UniProtKB">
        <authorList>
            <consortium name="EnsemblMetazoa"/>
        </authorList>
    </citation>
    <scope>IDENTIFICATION</scope>
    <source>
        <strain evidence="23">DH4</strain>
    </source>
</reference>
<dbReference type="FunFam" id="4.10.400.10:FF:000034">
    <property type="entry name" value="Low-density lipoprotein receptor-related protein 2"/>
    <property type="match status" value="1"/>
</dbReference>
<feature type="signal peptide" evidence="17">
    <location>
        <begin position="1"/>
        <end position="25"/>
    </location>
</feature>
<dbReference type="PANTHER" id="PTHR45080">
    <property type="entry name" value="CONTACTIN 5"/>
    <property type="match status" value="1"/>
</dbReference>
<evidence type="ECO:0000313" key="24">
    <source>
        <dbReference type="Proteomes" id="UP000005203"/>
    </source>
</evidence>
<keyword evidence="5 17" id="KW-0732">Signal</keyword>
<feature type="domain" description="Laminin EGF-like" evidence="20">
    <location>
        <begin position="1796"/>
        <end position="1845"/>
    </location>
</feature>
<evidence type="ECO:0000256" key="5">
    <source>
        <dbReference type="ARBA" id="ARBA00022729"/>
    </source>
</evidence>
<dbReference type="SMART" id="SM00408">
    <property type="entry name" value="IGc2"/>
    <property type="match status" value="13"/>
</dbReference>
<keyword evidence="9" id="KW-0325">Glycoprotein</keyword>
<dbReference type="SMART" id="SM00192">
    <property type="entry name" value="LDLa"/>
    <property type="match status" value="15"/>
</dbReference>
<evidence type="ECO:0000259" key="22">
    <source>
        <dbReference type="PROSITE" id="PS51115"/>
    </source>
</evidence>
<dbReference type="InterPro" id="IPR003598">
    <property type="entry name" value="Ig_sub2"/>
</dbReference>
<feature type="domain" description="Ig-like" evidence="21">
    <location>
        <begin position="3047"/>
        <end position="3131"/>
    </location>
</feature>
<evidence type="ECO:0000256" key="7">
    <source>
        <dbReference type="ARBA" id="ARBA00022869"/>
    </source>
</evidence>
<feature type="disulfide bond" evidence="14">
    <location>
        <begin position="951"/>
        <end position="969"/>
    </location>
</feature>
<dbReference type="InterPro" id="IPR009030">
    <property type="entry name" value="Growth_fac_rcpt_cys_sf"/>
</dbReference>
<dbReference type="InterPro" id="IPR001881">
    <property type="entry name" value="EGF-like_Ca-bd_dom"/>
</dbReference>
<evidence type="ECO:0000256" key="16">
    <source>
        <dbReference type="SAM" id="MobiDB-lite"/>
    </source>
</evidence>
<feature type="disulfide bond" evidence="14">
    <location>
        <begin position="442"/>
        <end position="454"/>
    </location>
</feature>
<feature type="disulfide bond" evidence="14">
    <location>
        <begin position="485"/>
        <end position="503"/>
    </location>
</feature>
<dbReference type="Pfam" id="PF13927">
    <property type="entry name" value="Ig_3"/>
    <property type="match status" value="6"/>
</dbReference>
<feature type="domain" description="Ig-like" evidence="21">
    <location>
        <begin position="2578"/>
        <end position="2660"/>
    </location>
</feature>
<feature type="domain" description="Laminin IV type A" evidence="22">
    <location>
        <begin position="1579"/>
        <end position="1762"/>
    </location>
</feature>
<feature type="disulfide bond" evidence="14">
    <location>
        <begin position="497"/>
        <end position="512"/>
    </location>
</feature>
<dbReference type="PROSITE" id="PS50025">
    <property type="entry name" value="LAM_G_DOMAIN"/>
    <property type="match status" value="3"/>
</dbReference>
<feature type="disulfide bond" evidence="14">
    <location>
        <begin position="756"/>
        <end position="774"/>
    </location>
</feature>
<evidence type="ECO:0000259" key="20">
    <source>
        <dbReference type="PROSITE" id="PS50027"/>
    </source>
</evidence>
<feature type="disulfide bond" evidence="14">
    <location>
        <begin position="944"/>
        <end position="956"/>
    </location>
</feature>
<feature type="chain" id="PRO_5044660565" evidence="17">
    <location>
        <begin position="26"/>
        <end position="4164"/>
    </location>
</feature>
<feature type="disulfide bond" evidence="14">
    <location>
        <begin position="656"/>
        <end position="671"/>
    </location>
</feature>
<evidence type="ECO:0000256" key="17">
    <source>
        <dbReference type="SAM" id="SignalP"/>
    </source>
</evidence>
<dbReference type="CDD" id="cd00054">
    <property type="entry name" value="EGF_CA"/>
    <property type="match status" value="4"/>
</dbReference>
<evidence type="ECO:0000256" key="6">
    <source>
        <dbReference type="ARBA" id="ARBA00022737"/>
    </source>
</evidence>
<feature type="domain" description="EGF-like" evidence="19">
    <location>
        <begin position="1446"/>
        <end position="1482"/>
    </location>
</feature>
<dbReference type="PRINTS" id="PR00261">
    <property type="entry name" value="LDLRECEPTOR"/>
</dbReference>
<dbReference type="InterPro" id="IPR001791">
    <property type="entry name" value="Laminin_G"/>
</dbReference>
<accession>A0A8B8H5C1</accession>
<feature type="domain" description="Laminin G" evidence="18">
    <location>
        <begin position="3369"/>
        <end position="3546"/>
    </location>
</feature>
<dbReference type="Pfam" id="PF07679">
    <property type="entry name" value="I-set"/>
    <property type="match status" value="3"/>
</dbReference>
<name>A0A7M7MMJ1_APIME</name>
<dbReference type="GO" id="GO:0005509">
    <property type="term" value="F:calcium ion binding"/>
    <property type="evidence" value="ECO:0007669"/>
    <property type="project" value="InterPro"/>
</dbReference>
<dbReference type="Gene3D" id="2.60.120.200">
    <property type="match status" value="3"/>
</dbReference>
<dbReference type="SMART" id="SM00409">
    <property type="entry name" value="IG"/>
    <property type="match status" value="13"/>
</dbReference>
<feature type="disulfide bond" evidence="14">
    <location>
        <begin position="644"/>
        <end position="662"/>
    </location>
</feature>
<feature type="disulfide bond" evidence="12">
    <location>
        <begin position="1472"/>
        <end position="1481"/>
    </location>
</feature>
<feature type="disulfide bond" evidence="13">
    <location>
        <begin position="4053"/>
        <end position="4080"/>
    </location>
</feature>
<dbReference type="Pfam" id="PF00054">
    <property type="entry name" value="Laminin_G_1"/>
    <property type="match status" value="3"/>
</dbReference>
<dbReference type="InterPro" id="IPR002172">
    <property type="entry name" value="LDrepeatLR_classA_rpt"/>
</dbReference>
<dbReference type="InterPro" id="IPR002049">
    <property type="entry name" value="LE_dom"/>
</dbReference>
<dbReference type="GO" id="GO:0007156">
    <property type="term" value="P:homophilic cell adhesion via plasma membrane adhesion molecules"/>
    <property type="evidence" value="ECO:0007669"/>
    <property type="project" value="TreeGrafter"/>
</dbReference>
<gene>
    <name evidence="25" type="primary">LOC409722</name>
</gene>
<feature type="compositionally biased region" description="Low complexity" evidence="16">
    <location>
        <begin position="70"/>
        <end position="83"/>
    </location>
</feature>
<dbReference type="SUPFAM" id="SSF57424">
    <property type="entry name" value="LDL receptor-like module"/>
    <property type="match status" value="14"/>
</dbReference>
<protein>
    <submittedName>
        <fullName evidence="25">Basement membrane-specific heparan sulfate proteoglycan core protein isoform X32</fullName>
    </submittedName>
</protein>
<feature type="domain" description="Ig-like" evidence="21">
    <location>
        <begin position="2289"/>
        <end position="2378"/>
    </location>
</feature>
<feature type="domain" description="Ig-like" evidence="21">
    <location>
        <begin position="2758"/>
        <end position="2847"/>
    </location>
</feature>
<evidence type="ECO:0000256" key="8">
    <source>
        <dbReference type="ARBA" id="ARBA00023157"/>
    </source>
</evidence>
<feature type="domain" description="EGF-like" evidence="19">
    <location>
        <begin position="3859"/>
        <end position="3896"/>
    </location>
</feature>
<keyword evidence="2" id="KW-0964">Secreted</keyword>
<feature type="disulfide bond" evidence="14">
    <location>
        <begin position="990"/>
        <end position="1008"/>
    </location>
</feature>
<dbReference type="Gene3D" id="2.60.40.10">
    <property type="entry name" value="Immunoglobulins"/>
    <property type="match status" value="13"/>
</dbReference>
<dbReference type="Proteomes" id="UP000005203">
    <property type="component" value="Linkage group LG8"/>
</dbReference>
<keyword evidence="6" id="KW-0677">Repeat</keyword>
<dbReference type="InterPro" id="IPR050958">
    <property type="entry name" value="Cell_Adh-Cytoskel_Orgn"/>
</dbReference>
<feature type="disulfide bond" evidence="14">
    <location>
        <begin position="311"/>
        <end position="326"/>
    </location>
</feature>
<feature type="domain" description="Ig-like" evidence="21">
    <location>
        <begin position="835"/>
        <end position="929"/>
    </location>
</feature>
<feature type="disulfide bond" evidence="14">
    <location>
        <begin position="731"/>
        <end position="746"/>
    </location>
</feature>
<dbReference type="SUPFAM" id="SSF48726">
    <property type="entry name" value="Immunoglobulin"/>
    <property type="match status" value="13"/>
</dbReference>
<dbReference type="GO" id="GO:0030424">
    <property type="term" value="C:axon"/>
    <property type="evidence" value="ECO:0007669"/>
    <property type="project" value="TreeGrafter"/>
</dbReference>
<dbReference type="InterPro" id="IPR013783">
    <property type="entry name" value="Ig-like_fold"/>
</dbReference>
<feature type="disulfide bond" evidence="15">
    <location>
        <begin position="1851"/>
        <end position="1863"/>
    </location>
</feature>
<dbReference type="SMART" id="SM00282">
    <property type="entry name" value="LamG"/>
    <property type="match status" value="3"/>
</dbReference>
<dbReference type="InterPro" id="IPR036055">
    <property type="entry name" value="LDL_receptor-like_sf"/>
</dbReference>
<dbReference type="InterPro" id="IPR000152">
    <property type="entry name" value="EGF-type_Asp/Asn_hydroxyl_site"/>
</dbReference>
<keyword evidence="3" id="KW-0272">Extracellular matrix</keyword>
<comment type="subcellular location">
    <subcellularLocation>
        <location evidence="1">Secreted</location>
        <location evidence="1">Extracellular space</location>
        <location evidence="1">Extracellular matrix</location>
        <location evidence="1">Basement membrane</location>
    </subcellularLocation>
</comment>
<feature type="disulfide bond" evidence="14">
    <location>
        <begin position="600"/>
        <end position="618"/>
    </location>
</feature>
<feature type="region of interest" description="Disordered" evidence="16">
    <location>
        <begin position="68"/>
        <end position="97"/>
    </location>
</feature>
<feature type="compositionally biased region" description="Acidic residues" evidence="16">
    <location>
        <begin position="115"/>
        <end position="124"/>
    </location>
</feature>
<feature type="disulfide bond" evidence="14">
    <location>
        <begin position="403"/>
        <end position="415"/>
    </location>
</feature>
<dbReference type="Pfam" id="PF00008">
    <property type="entry name" value="EGF"/>
    <property type="match status" value="2"/>
</dbReference>
<dbReference type="InterPro" id="IPR003599">
    <property type="entry name" value="Ig_sub"/>
</dbReference>
<dbReference type="Pfam" id="PF24973">
    <property type="entry name" value="EGF_LMN_ATRN"/>
    <property type="match status" value="1"/>
</dbReference>
<feature type="disulfide bond" evidence="14">
    <location>
        <begin position="478"/>
        <end position="490"/>
    </location>
</feature>
<dbReference type="CDD" id="cd00110">
    <property type="entry name" value="LamG"/>
    <property type="match status" value="3"/>
</dbReference>
<reference evidence="25" key="2">
    <citation type="submission" date="2025-04" db="UniProtKB">
        <authorList>
            <consortium name="RefSeq"/>
        </authorList>
    </citation>
    <scope>IDENTIFICATION</scope>
    <source>
        <strain evidence="25">DH4</strain>
        <tissue evidence="25">Whole body</tissue>
    </source>
</reference>
<feature type="domain" description="Ig-like" evidence="21">
    <location>
        <begin position="3286"/>
        <end position="3364"/>
    </location>
</feature>
<feature type="disulfide bond" evidence="14">
    <location>
        <begin position="612"/>
        <end position="627"/>
    </location>
</feature>
<keyword evidence="7" id="KW-0084">Basement membrane</keyword>
<feature type="domain" description="Ig-like" evidence="21">
    <location>
        <begin position="2489"/>
        <end position="2568"/>
    </location>
</feature>
<feature type="disulfide bond" evidence="12">
    <location>
        <begin position="3825"/>
        <end position="3835"/>
    </location>
</feature>
<feature type="disulfide bond" evidence="14">
    <location>
        <begin position="383"/>
        <end position="398"/>
    </location>
</feature>
<evidence type="ECO:0000256" key="9">
    <source>
        <dbReference type="ARBA" id="ARBA00023180"/>
    </source>
</evidence>
<feature type="disulfide bond" evidence="12">
    <location>
        <begin position="3570"/>
        <end position="3579"/>
    </location>
</feature>
<dbReference type="EnsemblMetazoa" id="XM_026442419">
    <property type="protein sequence ID" value="XP_026298204"/>
    <property type="gene ID" value="LOC409722"/>
</dbReference>
<dbReference type="PROSITE" id="PS01186">
    <property type="entry name" value="EGF_2"/>
    <property type="match status" value="4"/>
</dbReference>
<feature type="disulfide bond" evidence="12">
    <location>
        <begin position="3586"/>
        <end position="3596"/>
    </location>
</feature>
<dbReference type="SMART" id="SM00281">
    <property type="entry name" value="LamB"/>
    <property type="match status" value="3"/>
</dbReference>
<feature type="domain" description="Ig-like" evidence="21">
    <location>
        <begin position="3194"/>
        <end position="3277"/>
    </location>
</feature>
<feature type="disulfide bond" evidence="14">
    <location>
        <begin position="637"/>
        <end position="649"/>
    </location>
</feature>
<dbReference type="PROSITE" id="PS00010">
    <property type="entry name" value="ASX_HYDROXYL"/>
    <property type="match status" value="2"/>
</dbReference>
<dbReference type="CDD" id="cd00055">
    <property type="entry name" value="EGF_Lam"/>
    <property type="match status" value="4"/>
</dbReference>
<dbReference type="Gene3D" id="2.10.25.10">
    <property type="entry name" value="Laminin"/>
    <property type="match status" value="6"/>
</dbReference>
<dbReference type="PANTHER" id="PTHR45080:SF8">
    <property type="entry name" value="IG-LIKE DOMAIN-CONTAINING PROTEIN"/>
    <property type="match status" value="1"/>
</dbReference>
<evidence type="ECO:0000313" key="25">
    <source>
        <dbReference type="RefSeq" id="XP_026298204.1"/>
    </source>
</evidence>
<dbReference type="CDD" id="cd00112">
    <property type="entry name" value="LDLa"/>
    <property type="match status" value="14"/>
</dbReference>
<evidence type="ECO:0000256" key="13">
    <source>
        <dbReference type="PROSITE-ProRule" id="PRU00122"/>
    </source>
</evidence>
<feature type="disulfide bond" evidence="14">
    <location>
        <begin position="537"/>
        <end position="552"/>
    </location>
</feature>
<dbReference type="InterPro" id="IPR013098">
    <property type="entry name" value="Ig_I-set"/>
</dbReference>
<dbReference type="FunFam" id="2.10.25.10:FF:000004">
    <property type="entry name" value="Neurogenic locus notch 1"/>
    <property type="match status" value="1"/>
</dbReference>
<feature type="disulfide bond" evidence="14">
    <location>
        <begin position="768"/>
        <end position="783"/>
    </location>
</feature>
<dbReference type="InterPro" id="IPR023415">
    <property type="entry name" value="LDLR_class-A_CS"/>
</dbReference>
<feature type="domain" description="Ig-like" evidence="21">
    <location>
        <begin position="2393"/>
        <end position="2473"/>
    </location>
</feature>
<keyword evidence="10 15" id="KW-0424">Laminin EGF-like domain</keyword>
<keyword evidence="24" id="KW-1185">Reference proteome</keyword>
<feature type="domain" description="Ig-like" evidence="21">
    <location>
        <begin position="2960"/>
        <end position="3044"/>
    </location>
</feature>
<dbReference type="Pfam" id="PF00052">
    <property type="entry name" value="Laminin_B"/>
    <property type="match status" value="3"/>
</dbReference>
<evidence type="ECO:0000256" key="11">
    <source>
        <dbReference type="ARBA" id="ARBA00023319"/>
    </source>
</evidence>
<dbReference type="PROSITE" id="PS50027">
    <property type="entry name" value="EGF_LAM_2"/>
    <property type="match status" value="3"/>
</dbReference>
<evidence type="ECO:0000256" key="3">
    <source>
        <dbReference type="ARBA" id="ARBA00022530"/>
    </source>
</evidence>
<evidence type="ECO:0000256" key="2">
    <source>
        <dbReference type="ARBA" id="ARBA00022525"/>
    </source>
</evidence>
<feature type="domain" description="Ig-like" evidence="21">
    <location>
        <begin position="1063"/>
        <end position="1135"/>
    </location>
</feature>
<feature type="disulfide bond" evidence="12">
    <location>
        <begin position="1505"/>
        <end position="1522"/>
    </location>
</feature>
<dbReference type="GO" id="GO:0005604">
    <property type="term" value="C:basement membrane"/>
    <property type="evidence" value="ECO:0007669"/>
    <property type="project" value="UniProtKB-SubCell"/>
</dbReference>
<feature type="disulfide bond" evidence="14">
    <location>
        <begin position="712"/>
        <end position="724"/>
    </location>
</feature>
<dbReference type="InterPro" id="IPR036179">
    <property type="entry name" value="Ig-like_dom_sf"/>
</dbReference>
<feature type="domain" description="EGF-like" evidence="19">
    <location>
        <begin position="3821"/>
        <end position="3857"/>
    </location>
</feature>
<feature type="disulfide bond" evidence="12">
    <location>
        <begin position="1524"/>
        <end position="1533"/>
    </location>
</feature>
<dbReference type="InterPro" id="IPR007110">
    <property type="entry name" value="Ig-like_dom"/>
</dbReference>
<dbReference type="CTD" id="45320"/>
<evidence type="ECO:0000259" key="18">
    <source>
        <dbReference type="PROSITE" id="PS50025"/>
    </source>
</evidence>
<evidence type="ECO:0000259" key="19">
    <source>
        <dbReference type="PROSITE" id="PS50026"/>
    </source>
</evidence>
<dbReference type="SUPFAM" id="SSF57196">
    <property type="entry name" value="EGF/Laminin"/>
    <property type="match status" value="3"/>
</dbReference>
<dbReference type="Gene3D" id="2.170.300.10">
    <property type="entry name" value="Tie2 ligand-binding domain superfamily"/>
    <property type="match status" value="2"/>
</dbReference>
<feature type="domain" description="EGF-like" evidence="19">
    <location>
        <begin position="3542"/>
        <end position="3580"/>
    </location>
</feature>
<feature type="disulfide bond" evidence="14">
    <location>
        <begin position="422"/>
        <end position="437"/>
    </location>
</feature>
<keyword evidence="8 12" id="KW-1015">Disulfide bond</keyword>
<sequence length="4164" mass="461386">MRDSTLPKGCLLLLMLVAATFLVDAASQNDDLVFDQDGKQSLDEIPLIETRQQDSILHRLRRGLFDFFNPTTSTSTEPSEPGENNADNELDNDPLVQSNDDEYLEKSAHDTADEFEVEADEDNEVGNAAEGRRESANFGNSDDEDLAGSGEMEGSADDTRLHSFIPIREEKKYYRITLTVGEPFRREYVDRNSREYKELSGNLTQPLEELLNRYIPNESHHANVIKISPTSDSFTSQVTLDIGSTFTDEMEVRNVIEQQLHLHSLGNVQVRPEEFSFRVFQVGEEIEEPECDQSTEIRCKDGTCVPVEWRCDGISNCKDGSDEEGCPETTTHVSENITEFYEEITKEIKKEEDVEGVKLSKCRADDTVRCSDESRYICSVQKCDGVKDCDDGDDEVGCPHPGCSPGEFACDVSRCILASHRCNFIKECDDGSDEYDCSYPACTASQFKCRNEQCVDSSARCNGVNDCSDHSDELNCPCGKDQFECTPGVCISKSKQCDGVMDCNNGKDEENCRKIIRCRSDEFECLDGSCVSQTARCDGRSDCRDRSDEYNCTVTTCSGDQFRCLDGTCISIDKRCNHNIDCRNGEDEKQCECPDGQLPCDNKVCINKNFFCDNNIDCHDGSDERDCNNAVTQPPRCREDEFTCRDGTCIPQSALCDERPDCPYAEDEANCLQGKNTSDRTNLVGLIHETRDNKDYNPDYQAPANHSTPRSCAPDDFVCADGTCIPETHHCDHFYDCRDFTDEQYCFGCGKDQFQCADGNCIRIEDQCNGYIDCADGTDEDDCDHFGPHPMSGRVCPAGFIMCIRDRDCVPQSSLCNGIPECRDRSDEEYCTTEPSSLSLKTYPSEQVIKENPAKQGREVVFQCRDEGPLRAKVRWLRGNNLPLPSGSRDINGRLEIPNIQLNHSGSYICEAVDYPPSTPGQQVSVYLTVEKFDPPATSRPHVCQYDEATCSNGECIPKSYVCNDRLDCTDGSDEMRCSPHGCEPNQFRCNNTQCVSKLWRCDGDKDCADGSDEENCAPNKPGSPCRFTEFACASNNQCIPKSYHCDMEKDCLDASDEVGCSPVFIVKPPVPMITLNIGEVLTITCTAIGVPTPEINWRLNWGHVPPKCTMTSINGTGTLTCPNIQPEDQGAYSCEGLNNAGFVFAIPDAIVMVNKSMRDICPKGMFNSEARNPDECISCFCFGVATECHSANLFTYHIPPPMDRHNIIEVKFQPNIQILNDITGQISILRSIDRNGVQLYQQDLLSNTDKELPYFALPETYYGNQLKSYGGYLKYRVRFNGTGVANSAPSVILSGNNYRLVHRGKQLIPNYDNEEIVRFFQGEWYKQQGWNEIPATREDIMMTLENVDNILIKAQYDNSPYLDIRITNIVMDTADVRNTGLGSASYVEECECPSGYSGLSCEQCAPGYLRRQSGPWLGQCYRDEPPCSSGYYGDPSRNIPCQMCPCPLTNPSNQFARTCQLGSDGQPTCNCPPGYIGRRCEQCDVGYQGNPLIPGDMCVPISHCDPDGSLSLVADPITGRCRCKLYATGLTCNQCKANTFNLATKNQFGCISCFCMGITNKCVSSNWYRNDIRVSFTNSIRDFSLIESKSPDTLPIVNGIRLDAVNREIIYSDFPNRGNNDVYYWQLPSIFLGDQITSYGGNLKYTVRYVPSPGGQSSKNNAADVELISANDINLLYFSREFPEPNTPQTFTVPLLEQYWQRNDGTQADREHLLMALADIRAIKIKATYTTHTDEAALSLVSLDTAEKYNTGKIRAVEVEECTCPVGYKGLSCEDCDVGYTRASEGLYLGICEPCNCNGHSNQCNPDTGVCENCAHHTTGDFCDICESGYEGDATRGTPYDCTYSTERPCMCNELGSRSSVCIGNTCDCKRNVEGSQCNRCRSGTFGLSAENPNGCNECYCSGLTDQCHESSLYVQQIPMWVYDNQHGFTLTDSSRQEIIDDGFELNLATNEIGYRYPDSRGRRLFWSLPTIFTGNKVKSYGGNLTLTQHITAYSGAQSYKDQDIILIGNGITLFWTNPTEIQPDIPLTYSVPFRESEWKRLTTEGPRVTSRIDLMTVLSNLEAILVRATHSEWMTATYISDISLDTAVEHQTGNKRAIQVEVCRCPTGYVGTSCESCARGYYRDTNDRSVSYLGSCILCPCNNNEESCEMTRIGQVKCHCQPGYVGQYCQDTGELMVSLTPMTGEVKANSWVLFTCSYKFSNPLYISFTMSPCDGYPVTATATEPYSLKTTTNGSLRTWYVYVRQHPFNVECCISDLNGKELIKVVSTVLPEGTTIPTTPFTTITPPMILIYIRGPEFQIIETGTTVRYHCSGTSVDNGSLYIKWEKEGGQLPPGRSVDDNHGLLVIRDVKVSDSGIYVCQVSDGVHIGYKNVTLTVGAFPQSLLDIPTAPRTIVIPPSLQVVEGHSAEFRCEASGNPPPQIEWIRVHGPMNPEVIVYNGAWILKAVSKSDAAEYKCIARNNIGVDERTVILYVKDNFETPPSHSIPPIITPPQWIGSVGDTIVITCIPSLDANVTWTRERNIPLPPTANQRDGILTIVNPSTYDSGIYKCTTISYIGTVAQKTINITVTPRRPLPTVKVTPEKQTVPQGSIAEVKCFTTGEPGVQVKWSKYLEQMSPNVQQIGDTLRIVNIQIADRGVYVCRVTGSSGSHEASAIIEVEPREPPLVEIYPKNVPPVILGGSTDLQCRAIAGIPIPVLQWSHEDGRPFASNIKHLPGGVLRLSNITTNDGGSYVCSAVNSVGSNSATVYIEVQSVPIILITPKSGILTVKPGDRVRLVCSATGYPQPTVAWSKHMNIVPLTTNEVIDTPQKAVYEIYSASPNDEGSYTCHANNAAGIVEERVYIRVEDSEVYPPCRGDVPCHDTTSDDPIPKDYLRIPNGGKVEMRCHVHDNDGNHIYLDWKRTDHRALPNGSSVHNGVLIIPAVDKSAAGEYVCSGMDQAGNLLFKAKSHLEVLSPPRIVLIPPRQTVRSGESPSIECRTNGDEPMTIEWNAIGRSLPYSVTHNRGLLQFHGITYSDAGKYVCKATNDAGTAEAVAEVLVNEHPYENTEVKATQRDIVTYIGQPVRLQCMVREKATIHWVRDGQPLPSNVRIEEDYLELPRVRPEDSGRYICQIQTSHGVSSDYINLNVSHCMRVNQTQCRQNNCMCGIQGCFLLDYYCNVNPLFSGDNRYFNSKRWIHHYLQNRGATPIPAVSVEVSQDPVNIGDTIDIRCACSGTHNPRYHWSRPNHMSLPENAQEYGNVLRLSNVAVSDSGLYRCTADTPEGVFKQDFNLVVHGGNNDAPAIETKYAPYGSSLEMDCRPNIDPPMKFHWSKLGGFLPPDAQIFESKLKLINVKAEDAGTYICSVNNNHENIEIPTVLVVTGVVPYFSQAPRSFIALSPLRDSYLKFNIEISFKPQSYDGIILYNDESSSGNGDFVLLSLVRGYPQFSFNLGSGPAIIRADKSVTLGEWHTIKLQRNRKEGTMLVDGEGPYKGVAVGKKQGLDLKALLFIGGVPSDNIITQYAEINSGFVGCISRLIIGEKEIDLIGDQTDSVGITNCETCAENPCNNGGVCQEAATKNGYLCLCRAGYSGKHCDYIGQSCYPGACGEGNCVNKETGFECYCPPGRTGPRCENSIKIYEPAFYDDKSFIAHETPKALRRLKVALNFNPLDNEDGILMYCAQSDEGLGDFVALIIKEKRVEFRYDIGSGPAIITSNHILQPGVWTHVSINRDFKEGNLTVNGEPTVIGKSPGSDRIMTLNTPLYIGGIDRRKITINKNAGVNKTFRGCISDLGVSSVNVDILKSAIDSANIDDCNVLHPNQIKITTVITTTSSTTTPYNPCASNPCIHGICQNTDSYDYSCTCEYGYVGRNCENILKQCELLLPCRNGGTCTDLHGSYKCDCQLGYNGQNCEKLAEITYDVAFKGDGWLELDKNVMIHEEEREVLGFEISTNKTRGLIMWHGQMPNNLNPDHYMALAVVDGYVEYQYDLGTGPVVIRVTAQKVDDGERHRIILKRQGSDGSIELNGEHMESSTSYGTQQDLNTKGNVYLGGVPDYAMTYGKYQEGFSGCIYTMEVQDSGAIDIGDKAIRGKNVSPCTRARWIPSSLVFTNADTDMFDAFVPPPPVNIIHPKPAANLAAYNIKHYSLLILFQNLLVFIIDVREQSVFFTILYIDILKCILS</sequence>
<feature type="domain" description="Laminin IV type A" evidence="22">
    <location>
        <begin position="1212"/>
        <end position="1390"/>
    </location>
</feature>
<feature type="disulfide bond" evidence="14">
    <location>
        <begin position="749"/>
        <end position="761"/>
    </location>
</feature>
<evidence type="ECO:0000256" key="10">
    <source>
        <dbReference type="ARBA" id="ARBA00023292"/>
    </source>
</evidence>
<dbReference type="RefSeq" id="XP_026298204.1">
    <property type="nucleotide sequence ID" value="XM_026442419.1"/>
</dbReference>
<feature type="disulfide bond" evidence="14">
    <location>
        <begin position="461"/>
        <end position="476"/>
    </location>
</feature>
<feature type="disulfide bond" evidence="14">
    <location>
        <begin position="557"/>
        <end position="569"/>
    </location>
</feature>
<dbReference type="FunFam" id="2.10.25.10:FF:000090">
    <property type="entry name" value="laminin subunit alpha"/>
    <property type="match status" value="1"/>
</dbReference>
<dbReference type="GeneID" id="409722"/>
<feature type="domain" description="Laminin EGF-like" evidence="20">
    <location>
        <begin position="1504"/>
        <end position="1553"/>
    </location>
</feature>
<evidence type="ECO:0000259" key="21">
    <source>
        <dbReference type="PROSITE" id="PS50835"/>
    </source>
</evidence>
<feature type="domain" description="Laminin G" evidence="18">
    <location>
        <begin position="3902"/>
        <end position="4080"/>
    </location>
</feature>
<dbReference type="GO" id="GO:0048513">
    <property type="term" value="P:animal organ development"/>
    <property type="evidence" value="ECO:0007669"/>
    <property type="project" value="UniProtKB-ARBA"/>
</dbReference>
<keyword evidence="11" id="KW-0393">Immunoglobulin domain</keyword>
<feature type="disulfide bond" evidence="14">
    <location>
        <begin position="1046"/>
        <end position="1061"/>
    </location>
</feature>
<dbReference type="PROSITE" id="PS00022">
    <property type="entry name" value="EGF_1"/>
    <property type="match status" value="7"/>
</dbReference>
<feature type="domain" description="Laminin EGF-like" evidence="20">
    <location>
        <begin position="1851"/>
        <end position="1899"/>
    </location>
</feature>
<dbReference type="SUPFAM" id="SSF49899">
    <property type="entry name" value="Concanavalin A-like lectins/glucanases"/>
    <property type="match status" value="3"/>
</dbReference>
<dbReference type="SUPFAM" id="SSF57184">
    <property type="entry name" value="Growth factor receptor domain"/>
    <property type="match status" value="2"/>
</dbReference>
<feature type="disulfide bond" evidence="14">
    <location>
        <begin position="518"/>
        <end position="530"/>
    </location>
</feature>
<keyword evidence="4 12" id="KW-0245">EGF-like domain</keyword>
<dbReference type="InterPro" id="IPR013320">
    <property type="entry name" value="ConA-like_dom_sf"/>
</dbReference>
<evidence type="ECO:0000256" key="4">
    <source>
        <dbReference type="ARBA" id="ARBA00022536"/>
    </source>
</evidence>
<evidence type="ECO:0000256" key="12">
    <source>
        <dbReference type="PROSITE-ProRule" id="PRU00076"/>
    </source>
</evidence>
<dbReference type="GO" id="GO:0005886">
    <property type="term" value="C:plasma membrane"/>
    <property type="evidence" value="ECO:0007669"/>
    <property type="project" value="TreeGrafter"/>
</dbReference>
<feature type="disulfide bond" evidence="15">
    <location>
        <begin position="1815"/>
        <end position="1824"/>
    </location>
</feature>
<dbReference type="PROSITE" id="PS51115">
    <property type="entry name" value="LAMININ_IVA"/>
    <property type="match status" value="3"/>
</dbReference>
<feature type="region of interest" description="Disordered" evidence="16">
    <location>
        <begin position="115"/>
        <end position="157"/>
    </location>
</feature>
<feature type="disulfide bond" evidence="14">
    <location>
        <begin position="593"/>
        <end position="605"/>
    </location>
</feature>
<dbReference type="SMART" id="SM00180">
    <property type="entry name" value="EGF_Lam"/>
    <property type="match status" value="7"/>
</dbReference>
<dbReference type="PROSITE" id="PS50835">
    <property type="entry name" value="IG_LIKE"/>
    <property type="match status" value="13"/>
</dbReference>
<dbReference type="InterPro" id="IPR000034">
    <property type="entry name" value="Laminin_IV"/>
</dbReference>
<feature type="domain" description="Ig-like" evidence="21">
    <location>
        <begin position="2871"/>
        <end position="2937"/>
    </location>
</feature>
<feature type="disulfide bond" evidence="12">
    <location>
        <begin position="3607"/>
        <end position="3616"/>
    </location>
</feature>
<dbReference type="InterPro" id="IPR013151">
    <property type="entry name" value="Immunoglobulin_dom"/>
</dbReference>
<dbReference type="Pfam" id="PF00047">
    <property type="entry name" value="ig"/>
    <property type="match status" value="2"/>
</dbReference>
<dbReference type="PROSITE" id="PS01248">
    <property type="entry name" value="EGF_LAM_1"/>
    <property type="match status" value="4"/>
</dbReference>
<feature type="disulfide bond" evidence="14">
    <location>
        <begin position="564"/>
        <end position="582"/>
    </location>
</feature>
<feature type="disulfide bond" evidence="12">
    <location>
        <begin position="3847"/>
        <end position="3856"/>
    </location>
</feature>
<dbReference type="PROSITE" id="PS50026">
    <property type="entry name" value="EGF_3"/>
    <property type="match status" value="6"/>
</dbReference>
<dbReference type="Pfam" id="PF00053">
    <property type="entry name" value="EGF_laminin"/>
    <property type="match status" value="5"/>
</dbReference>
<feature type="disulfide bond" evidence="14">
    <location>
        <begin position="576"/>
        <end position="591"/>
    </location>
</feature>
<dbReference type="PROSITE" id="PS01209">
    <property type="entry name" value="LDLRA_1"/>
    <property type="match status" value="6"/>
</dbReference>
<dbReference type="OrthoDB" id="10055367at2759"/>
<feature type="disulfide bond" evidence="14">
    <location>
        <begin position="410"/>
        <end position="428"/>
    </location>
</feature>
<comment type="caution">
    <text evidence="12">Lacks conserved residue(s) required for the propagation of feature annotation.</text>
</comment>
<dbReference type="FunFam" id="2.60.40.10:FF:000032">
    <property type="entry name" value="palladin isoform X1"/>
    <property type="match status" value="1"/>
</dbReference>
<dbReference type="Pfam" id="PF00057">
    <property type="entry name" value="Ldl_recept_a"/>
    <property type="match status" value="14"/>
</dbReference>
<evidence type="ECO:0000256" key="15">
    <source>
        <dbReference type="PROSITE-ProRule" id="PRU00460"/>
    </source>
</evidence>
<feature type="disulfide bond" evidence="14">
    <location>
        <begin position="449"/>
        <end position="467"/>
    </location>
</feature>
<feature type="domain" description="EGF-like" evidence="19">
    <location>
        <begin position="1495"/>
        <end position="1534"/>
    </location>
</feature>
<feature type="domain" description="EGF-like" evidence="19">
    <location>
        <begin position="3582"/>
        <end position="3617"/>
    </location>
</feature>
<feature type="disulfide bond" evidence="15">
    <location>
        <begin position="1870"/>
        <end position="1879"/>
    </location>
</feature>
<feature type="disulfide bond" evidence="14">
    <location>
        <begin position="719"/>
        <end position="737"/>
    </location>
</feature>
<dbReference type="FunFam" id="2.10.25.10:FF:000106">
    <property type="entry name" value="Heparan sulfate proteoglycan 2"/>
    <property type="match status" value="1"/>
</dbReference>
<feature type="domain" description="Laminin IV type A" evidence="22">
    <location>
        <begin position="1925"/>
        <end position="2104"/>
    </location>
</feature>
<accession>A0A7M7MMJ1</accession>
<dbReference type="PROSITE" id="PS50068">
    <property type="entry name" value="LDLRA_2"/>
    <property type="match status" value="15"/>
</dbReference>
<evidence type="ECO:0000256" key="14">
    <source>
        <dbReference type="PROSITE-ProRule" id="PRU00124"/>
    </source>
</evidence>